<comment type="caution">
    <text evidence="9">The sequence shown here is derived from an EMBL/GenBank/DDBJ whole genome shotgun (WGS) entry which is preliminary data.</text>
</comment>
<evidence type="ECO:0000256" key="2">
    <source>
        <dbReference type="ARBA" id="ARBA00010735"/>
    </source>
</evidence>
<evidence type="ECO:0000256" key="8">
    <source>
        <dbReference type="SAM" id="Phobius"/>
    </source>
</evidence>
<name>A0A2P8R1L1_9BACT</name>
<protein>
    <submittedName>
        <fullName evidence="9">Branched-chain amino acid transporter AzlC</fullName>
    </submittedName>
</protein>
<keyword evidence="4" id="KW-1003">Cell membrane</keyword>
<keyword evidence="6 8" id="KW-1133">Transmembrane helix</keyword>
<evidence type="ECO:0000256" key="3">
    <source>
        <dbReference type="ARBA" id="ARBA00022448"/>
    </source>
</evidence>
<sequence>MVGYLVIGFGFGILLRDAGYGLLWAIAMSLFIYAGSMQYVGVSLITAPATLFMTILTTFMINARHLFYSISMISRYKDAGKFKPYLIFALTDETYALVSDNKHPKGNDRYVFWFLISLFNHFYWILGTAFGSVFAKSLPFDTSGITFSMTAIFVAAYTEQWMAKKHRISAIIGILVTLLARIIFGSDMFLIPSMLVIAAILLLLRTKLSKGD</sequence>
<dbReference type="Pfam" id="PF03591">
    <property type="entry name" value="AzlC"/>
    <property type="match status" value="1"/>
</dbReference>
<feature type="transmembrane region" description="Helical" evidence="8">
    <location>
        <begin position="138"/>
        <end position="156"/>
    </location>
</feature>
<evidence type="ECO:0000313" key="10">
    <source>
        <dbReference type="Proteomes" id="UP000240535"/>
    </source>
</evidence>
<dbReference type="GO" id="GO:0005886">
    <property type="term" value="C:plasma membrane"/>
    <property type="evidence" value="ECO:0007669"/>
    <property type="project" value="UniProtKB-SubCell"/>
</dbReference>
<accession>A0A2P8R1L1</accession>
<dbReference type="AlphaFoldDB" id="A0A2P8R1L1"/>
<comment type="similarity">
    <text evidence="2">Belongs to the AzlC family.</text>
</comment>
<dbReference type="Proteomes" id="UP000240535">
    <property type="component" value="Unassembled WGS sequence"/>
</dbReference>
<feature type="transmembrane region" description="Helical" evidence="8">
    <location>
        <begin position="190"/>
        <end position="208"/>
    </location>
</feature>
<comment type="subcellular location">
    <subcellularLocation>
        <location evidence="1">Cell membrane</location>
        <topology evidence="1">Multi-pass membrane protein</topology>
    </subcellularLocation>
</comment>
<evidence type="ECO:0000313" key="9">
    <source>
        <dbReference type="EMBL" id="PSM52368.1"/>
    </source>
</evidence>
<reference evidence="10" key="1">
    <citation type="submission" date="2017-10" db="EMBL/GenBank/DDBJ databases">
        <title>Campylobacter species from seals.</title>
        <authorList>
            <person name="Gilbert M.J."/>
            <person name="Zomer A.L."/>
            <person name="Timmerman A.J."/>
            <person name="Duim B."/>
            <person name="Wagenaar J.A."/>
        </authorList>
    </citation>
    <scope>NUCLEOTIDE SEQUENCE [LARGE SCALE GENOMIC DNA]</scope>
    <source>
        <strain evidence="10">17S00004-5</strain>
    </source>
</reference>
<dbReference type="GO" id="GO:1903785">
    <property type="term" value="P:L-valine transmembrane transport"/>
    <property type="evidence" value="ECO:0007669"/>
    <property type="project" value="TreeGrafter"/>
</dbReference>
<evidence type="ECO:0000256" key="6">
    <source>
        <dbReference type="ARBA" id="ARBA00022989"/>
    </source>
</evidence>
<feature type="transmembrane region" description="Helical" evidence="8">
    <location>
        <begin position="21"/>
        <end position="39"/>
    </location>
</feature>
<keyword evidence="5 8" id="KW-0812">Transmembrane</keyword>
<feature type="transmembrane region" description="Helical" evidence="8">
    <location>
        <begin position="45"/>
        <end position="67"/>
    </location>
</feature>
<feature type="transmembrane region" description="Helical" evidence="8">
    <location>
        <begin position="110"/>
        <end position="126"/>
    </location>
</feature>
<feature type="transmembrane region" description="Helical" evidence="8">
    <location>
        <begin position="168"/>
        <end position="184"/>
    </location>
</feature>
<evidence type="ECO:0000256" key="7">
    <source>
        <dbReference type="ARBA" id="ARBA00023136"/>
    </source>
</evidence>
<dbReference type="PANTHER" id="PTHR34979:SF1">
    <property type="entry name" value="INNER MEMBRANE PROTEIN YGAZ"/>
    <property type="match status" value="1"/>
</dbReference>
<keyword evidence="7 8" id="KW-0472">Membrane</keyword>
<gene>
    <name evidence="9" type="ORF">CQ405_04190</name>
</gene>
<keyword evidence="10" id="KW-1185">Reference proteome</keyword>
<organism evidence="9 10">
    <name type="scientific">Campylobacter blaseri</name>
    <dbReference type="NCBI Taxonomy" id="2042961"/>
    <lineage>
        <taxon>Bacteria</taxon>
        <taxon>Pseudomonadati</taxon>
        <taxon>Campylobacterota</taxon>
        <taxon>Epsilonproteobacteria</taxon>
        <taxon>Campylobacterales</taxon>
        <taxon>Campylobacteraceae</taxon>
        <taxon>Campylobacter</taxon>
    </lineage>
</organism>
<dbReference type="OrthoDB" id="9803444at2"/>
<proteinExistence type="inferred from homology"/>
<evidence type="ECO:0000256" key="1">
    <source>
        <dbReference type="ARBA" id="ARBA00004651"/>
    </source>
</evidence>
<keyword evidence="3" id="KW-0813">Transport</keyword>
<dbReference type="EMBL" id="PDHH01000003">
    <property type="protein sequence ID" value="PSM52368.1"/>
    <property type="molecule type" value="Genomic_DNA"/>
</dbReference>
<evidence type="ECO:0000256" key="4">
    <source>
        <dbReference type="ARBA" id="ARBA00022475"/>
    </source>
</evidence>
<dbReference type="InterPro" id="IPR011606">
    <property type="entry name" value="Brnchd-chn_aa_trnsp_permease"/>
</dbReference>
<dbReference type="PANTHER" id="PTHR34979">
    <property type="entry name" value="INNER MEMBRANE PROTEIN YGAZ"/>
    <property type="match status" value="1"/>
</dbReference>
<evidence type="ECO:0000256" key="5">
    <source>
        <dbReference type="ARBA" id="ARBA00022692"/>
    </source>
</evidence>